<proteinExistence type="predicted"/>
<organism evidence="1">
    <name type="scientific">Candidatus Methanophaga sp. ANME-1 ERB7</name>
    <dbReference type="NCBI Taxonomy" id="2759913"/>
    <lineage>
        <taxon>Archaea</taxon>
        <taxon>Methanobacteriati</taxon>
        <taxon>Methanobacteriota</taxon>
        <taxon>Stenosarchaea group</taxon>
        <taxon>Methanomicrobia</taxon>
        <taxon>Candidatus Methanophagales</taxon>
        <taxon>Candidatus Methanophagaceae</taxon>
        <taxon>Candidatus Methanophaga</taxon>
    </lineage>
</organism>
<dbReference type="AlphaFoldDB" id="A0A7G9Z867"/>
<reference evidence="1" key="1">
    <citation type="submission" date="2020-06" db="EMBL/GenBank/DDBJ databases">
        <title>Unique genomic features of the anaerobic methanotrophic archaea.</title>
        <authorList>
            <person name="Chadwick G.L."/>
            <person name="Skennerton C.T."/>
            <person name="Laso-Perez R."/>
            <person name="Leu A.O."/>
            <person name="Speth D.R."/>
            <person name="Yu H."/>
            <person name="Morgan-Lang C."/>
            <person name="Hatzenpichler R."/>
            <person name="Goudeau D."/>
            <person name="Malmstrom R."/>
            <person name="Brazelton W.J."/>
            <person name="Woyke T."/>
            <person name="Hallam S.J."/>
            <person name="Tyson G.W."/>
            <person name="Wegener G."/>
            <person name="Boetius A."/>
            <person name="Orphan V."/>
        </authorList>
    </citation>
    <scope>NUCLEOTIDE SEQUENCE</scope>
</reference>
<accession>A0A7G9Z867</accession>
<dbReference type="EMBL" id="MT631656">
    <property type="protein sequence ID" value="QNO56451.1"/>
    <property type="molecule type" value="Genomic_DNA"/>
</dbReference>
<sequence length="98" mass="11116">MESEAKKLSTWSRVHCFFYFGGGIVVVDRAWQFLCIGEVNIWLFDWARISTPSRSIIVPSIGFVASIIITTSKITGIINVCWIGTNDIFRKYVIVAVR</sequence>
<gene>
    <name evidence="1" type="ORF">OHJJKADD_00024</name>
</gene>
<evidence type="ECO:0000313" key="1">
    <source>
        <dbReference type="EMBL" id="QNO56451.1"/>
    </source>
</evidence>
<protein>
    <submittedName>
        <fullName evidence="1">Uncharacterized protein</fullName>
    </submittedName>
</protein>
<name>A0A7G9Z867_9EURY</name>